<organism evidence="2 3">
    <name type="scientific">Candidatus Borkfalkia excrementigallinarum</name>
    <dbReference type="NCBI Taxonomy" id="2838506"/>
    <lineage>
        <taxon>Bacteria</taxon>
        <taxon>Bacillati</taxon>
        <taxon>Bacillota</taxon>
        <taxon>Clostridia</taxon>
        <taxon>Christensenellales</taxon>
        <taxon>Christensenellaceae</taxon>
        <taxon>Candidatus Borkfalkia</taxon>
    </lineage>
</organism>
<dbReference type="Pfam" id="PF07441">
    <property type="entry name" value="BofA"/>
    <property type="match status" value="1"/>
</dbReference>
<sequence>MPEILQYILIGIAAVVVLAIVLKLFKFGFKTILKFVINAAIGIGAIFLLNLIPGVAIPVVWWTALITGIFGIPGVIVVLIISFFI</sequence>
<evidence type="ECO:0000256" key="1">
    <source>
        <dbReference type="SAM" id="Phobius"/>
    </source>
</evidence>
<dbReference type="AlphaFoldDB" id="A0A9D2CSP0"/>
<comment type="caution">
    <text evidence="2">The sequence shown here is derived from an EMBL/GenBank/DDBJ whole genome shotgun (WGS) entry which is preliminary data.</text>
</comment>
<name>A0A9D2CSP0_9FIRM</name>
<feature type="transmembrane region" description="Helical" evidence="1">
    <location>
        <begin position="32"/>
        <end position="53"/>
    </location>
</feature>
<dbReference type="Proteomes" id="UP000886750">
    <property type="component" value="Unassembled WGS sequence"/>
</dbReference>
<reference evidence="2" key="2">
    <citation type="submission" date="2021-04" db="EMBL/GenBank/DDBJ databases">
        <authorList>
            <person name="Gilroy R."/>
        </authorList>
    </citation>
    <scope>NUCLEOTIDE SEQUENCE</scope>
    <source>
        <strain evidence="2">1345</strain>
    </source>
</reference>
<dbReference type="EMBL" id="DXCQ01000061">
    <property type="protein sequence ID" value="HIY97365.1"/>
    <property type="molecule type" value="Genomic_DNA"/>
</dbReference>
<proteinExistence type="predicted"/>
<evidence type="ECO:0000313" key="2">
    <source>
        <dbReference type="EMBL" id="HIY97365.1"/>
    </source>
</evidence>
<keyword evidence="1" id="KW-0472">Membrane</keyword>
<gene>
    <name evidence="2" type="ORF">H9729_06720</name>
</gene>
<keyword evidence="1" id="KW-1133">Transmembrane helix</keyword>
<feature type="transmembrane region" description="Helical" evidence="1">
    <location>
        <begin position="6"/>
        <end position="25"/>
    </location>
</feature>
<accession>A0A9D2CSP0</accession>
<reference evidence="2" key="1">
    <citation type="journal article" date="2021" name="PeerJ">
        <title>Extensive microbial diversity within the chicken gut microbiome revealed by metagenomics and culture.</title>
        <authorList>
            <person name="Gilroy R."/>
            <person name="Ravi A."/>
            <person name="Getino M."/>
            <person name="Pursley I."/>
            <person name="Horton D.L."/>
            <person name="Alikhan N.F."/>
            <person name="Baker D."/>
            <person name="Gharbi K."/>
            <person name="Hall N."/>
            <person name="Watson M."/>
            <person name="Adriaenssens E.M."/>
            <person name="Foster-Nyarko E."/>
            <person name="Jarju S."/>
            <person name="Secka A."/>
            <person name="Antonio M."/>
            <person name="Oren A."/>
            <person name="Chaudhuri R.R."/>
            <person name="La Ragione R."/>
            <person name="Hildebrand F."/>
            <person name="Pallen M.J."/>
        </authorList>
    </citation>
    <scope>NUCLEOTIDE SEQUENCE</scope>
    <source>
        <strain evidence="2">1345</strain>
    </source>
</reference>
<dbReference type="InterPro" id="IPR010001">
    <property type="entry name" value="BofA"/>
</dbReference>
<feature type="transmembrane region" description="Helical" evidence="1">
    <location>
        <begin position="59"/>
        <end position="84"/>
    </location>
</feature>
<evidence type="ECO:0000313" key="3">
    <source>
        <dbReference type="Proteomes" id="UP000886750"/>
    </source>
</evidence>
<keyword evidence="1" id="KW-0812">Transmembrane</keyword>
<protein>
    <submittedName>
        <fullName evidence="2">Pro-sigmaK processing inhibitor BofA family protein</fullName>
    </submittedName>
</protein>